<dbReference type="NCBIfam" id="TIGR01722">
    <property type="entry name" value="MMSDH"/>
    <property type="match status" value="1"/>
</dbReference>
<dbReference type="FunFam" id="3.40.309.10:FF:000002">
    <property type="entry name" value="Methylmalonate-semialdehyde dehydrogenase (Acylating)"/>
    <property type="match status" value="1"/>
</dbReference>
<dbReference type="EC" id="1.2.1.27" evidence="3"/>
<dbReference type="Gene3D" id="3.40.309.10">
    <property type="entry name" value="Aldehyde Dehydrogenase, Chain A, domain 2"/>
    <property type="match status" value="1"/>
</dbReference>
<dbReference type="InterPro" id="IPR015590">
    <property type="entry name" value="Aldehyde_DH_dom"/>
</dbReference>
<dbReference type="Proteomes" id="UP000479114">
    <property type="component" value="Chromosome"/>
</dbReference>
<dbReference type="CDD" id="cd07085">
    <property type="entry name" value="ALDH_F6_MMSDH"/>
    <property type="match status" value="1"/>
</dbReference>
<comment type="similarity">
    <text evidence="3">Belongs to the aldehyde dehydrogenase family. IolA subfamily.</text>
</comment>
<dbReference type="InterPro" id="IPR016160">
    <property type="entry name" value="Ald_DH_CS_CYS"/>
</dbReference>
<keyword evidence="6" id="KW-1185">Reference proteome</keyword>
<dbReference type="AlphaFoldDB" id="A0A6C0P523"/>
<comment type="catalytic activity">
    <reaction evidence="3">
        <text>2-methyl-3-oxopropanoate + NAD(+) + CoA + H2O = propanoyl-CoA + hydrogencarbonate + NADH + H(+)</text>
        <dbReference type="Rhea" id="RHEA:20804"/>
        <dbReference type="ChEBI" id="CHEBI:15377"/>
        <dbReference type="ChEBI" id="CHEBI:15378"/>
        <dbReference type="ChEBI" id="CHEBI:17544"/>
        <dbReference type="ChEBI" id="CHEBI:57287"/>
        <dbReference type="ChEBI" id="CHEBI:57392"/>
        <dbReference type="ChEBI" id="CHEBI:57540"/>
        <dbReference type="ChEBI" id="CHEBI:57700"/>
        <dbReference type="ChEBI" id="CHEBI:57945"/>
        <dbReference type="EC" id="1.2.1.27"/>
    </reaction>
</comment>
<dbReference type="InterPro" id="IPR016161">
    <property type="entry name" value="Ald_DH/histidinol_DH"/>
</dbReference>
<dbReference type="GO" id="GO:0004491">
    <property type="term" value="F:methylmalonate-semialdehyde dehydrogenase (acylating, NAD) activity"/>
    <property type="evidence" value="ECO:0007669"/>
    <property type="project" value="UniProtKB-UniRule"/>
</dbReference>
<dbReference type="Pfam" id="PF00171">
    <property type="entry name" value="Aldedh"/>
    <property type="match status" value="1"/>
</dbReference>
<comment type="function">
    <text evidence="3">Catalyzes the oxidation of malonate semialdehyde (MSA) and methylmalonate semialdehyde (MMSA) into acetyl-CoA and propanoyl-CoA, respectively. Is involved in a myo-inositol catabolic pathway. Bicarbonate, and not CO2, is the end-product of the enzymatic reaction.</text>
</comment>
<comment type="subunit">
    <text evidence="3">Homotetramer.</text>
</comment>
<dbReference type="GO" id="GO:0018478">
    <property type="term" value="F:malonate-semialdehyde dehydrogenase (acetylating) activity"/>
    <property type="evidence" value="ECO:0007669"/>
    <property type="project" value="UniProtKB-UniRule"/>
</dbReference>
<comment type="pathway">
    <text evidence="3">Polyol metabolism; myo-inositol degradation into acetyl-CoA; acetyl-CoA from myo-inositol: step 7/7.</text>
</comment>
<evidence type="ECO:0000259" key="4">
    <source>
        <dbReference type="Pfam" id="PF00171"/>
    </source>
</evidence>
<dbReference type="KEGG" id="prz:GZH47_23945"/>
<dbReference type="PANTHER" id="PTHR43866:SF4">
    <property type="entry name" value="MALONATE-SEMIALDEHYDE DEHYDROGENASE"/>
    <property type="match status" value="1"/>
</dbReference>
<dbReference type="UniPathway" id="UPA00076">
    <property type="reaction ID" value="UER00148"/>
</dbReference>
<dbReference type="InterPro" id="IPR016163">
    <property type="entry name" value="Ald_DH_C"/>
</dbReference>
<protein>
    <recommendedName>
        <fullName evidence="3">Malonate-semialdehyde dehydrogenase</fullName>
        <shortName evidence="3">MSA dehydrogenase</shortName>
        <ecNumber evidence="3">1.2.1.27</ecNumber>
    </recommendedName>
    <alternativeName>
        <fullName evidence="3">Methylmalonate semialdehyde dehydrogenase</fullName>
        <shortName evidence="3">MMSA dehydrogenase</shortName>
        <shortName evidence="3">MSDH</shortName>
    </alternativeName>
</protein>
<evidence type="ECO:0000256" key="2">
    <source>
        <dbReference type="ARBA" id="ARBA00023027"/>
    </source>
</evidence>
<gene>
    <name evidence="3" type="primary">iolA</name>
    <name evidence="5" type="ORF">GZH47_23945</name>
</gene>
<proteinExistence type="inferred from homology"/>
<dbReference type="InterPro" id="IPR016162">
    <property type="entry name" value="Ald_DH_N"/>
</dbReference>
<feature type="binding site" evidence="3">
    <location>
        <position position="188"/>
    </location>
    <ligand>
        <name>NAD(+)</name>
        <dbReference type="ChEBI" id="CHEBI:57540"/>
    </ligand>
</feature>
<keyword evidence="2 3" id="KW-0520">NAD</keyword>
<comment type="caution">
    <text evidence="3">Lacks conserved residue(s) required for the propagation of feature annotation.</text>
</comment>
<evidence type="ECO:0000256" key="3">
    <source>
        <dbReference type="HAMAP-Rule" id="MF_01670"/>
    </source>
</evidence>
<dbReference type="HAMAP" id="MF_01670">
    <property type="entry name" value="IolA"/>
    <property type="match status" value="1"/>
</dbReference>
<dbReference type="EMBL" id="CP048286">
    <property type="protein sequence ID" value="QHW33545.1"/>
    <property type="molecule type" value="Genomic_DNA"/>
</dbReference>
<dbReference type="GO" id="GO:0019310">
    <property type="term" value="P:inositol catabolic process"/>
    <property type="evidence" value="ECO:0007669"/>
    <property type="project" value="UniProtKB-UniRule"/>
</dbReference>
<feature type="binding site" evidence="3">
    <location>
        <position position="187"/>
    </location>
    <ligand>
        <name>NAD(+)</name>
        <dbReference type="ChEBI" id="CHEBI:57540"/>
    </ligand>
</feature>
<feature type="binding site" evidence="3">
    <location>
        <position position="391"/>
    </location>
    <ligand>
        <name>NAD(+)</name>
        <dbReference type="ChEBI" id="CHEBI:57540"/>
    </ligand>
</feature>
<feature type="domain" description="Aldehyde dehydrogenase" evidence="4">
    <location>
        <begin position="23"/>
        <end position="486"/>
    </location>
</feature>
<dbReference type="InterPro" id="IPR010061">
    <property type="entry name" value="MeMal-semiAld_DH"/>
</dbReference>
<name>A0A6C0P523_9BACL</name>
<feature type="binding site" evidence="3">
    <location>
        <position position="184"/>
    </location>
    <ligand>
        <name>NAD(+)</name>
        <dbReference type="ChEBI" id="CHEBI:57540"/>
    </ligand>
</feature>
<accession>A0A6C0P523</accession>
<evidence type="ECO:0000313" key="6">
    <source>
        <dbReference type="Proteomes" id="UP000479114"/>
    </source>
</evidence>
<dbReference type="FunFam" id="3.40.605.10:FF:000003">
    <property type="entry name" value="Methylmalonate-semialdehyde dehydrogenase [acylating]"/>
    <property type="match status" value="1"/>
</dbReference>
<keyword evidence="1 3" id="KW-0560">Oxidoreductase</keyword>
<dbReference type="InterPro" id="IPR023510">
    <property type="entry name" value="MSDH_GmP_bac"/>
</dbReference>
<feature type="active site" description="Nucleophile" evidence="3">
    <location>
        <position position="292"/>
    </location>
</feature>
<reference evidence="5 6" key="1">
    <citation type="submission" date="2020-02" db="EMBL/GenBank/DDBJ databases">
        <title>Paenibacillus sp. nov., isolated from rhizosphere soil of tomato.</title>
        <authorList>
            <person name="Weon H.-Y."/>
            <person name="Lee S.A."/>
        </authorList>
    </citation>
    <scope>NUCLEOTIDE SEQUENCE [LARGE SCALE GENOMIC DNA]</scope>
    <source>
        <strain evidence="5 6">14171R-81</strain>
    </source>
</reference>
<dbReference type="Gene3D" id="3.40.605.10">
    <property type="entry name" value="Aldehyde Dehydrogenase, Chain A, domain 1"/>
    <property type="match status" value="1"/>
</dbReference>
<dbReference type="GO" id="GO:0006574">
    <property type="term" value="P:L-valine catabolic process"/>
    <property type="evidence" value="ECO:0007669"/>
    <property type="project" value="TreeGrafter"/>
</dbReference>
<dbReference type="GO" id="GO:0006210">
    <property type="term" value="P:thymine catabolic process"/>
    <property type="evidence" value="ECO:0007669"/>
    <property type="project" value="TreeGrafter"/>
</dbReference>
<dbReference type="SUPFAM" id="SSF53720">
    <property type="entry name" value="ALDH-like"/>
    <property type="match status" value="1"/>
</dbReference>
<comment type="catalytic activity">
    <reaction evidence="3">
        <text>3-oxopropanoate + NAD(+) + CoA + H2O = hydrogencarbonate + acetyl-CoA + NADH + H(+)</text>
        <dbReference type="Rhea" id="RHEA:76615"/>
        <dbReference type="ChEBI" id="CHEBI:15377"/>
        <dbReference type="ChEBI" id="CHEBI:15378"/>
        <dbReference type="ChEBI" id="CHEBI:17544"/>
        <dbReference type="ChEBI" id="CHEBI:33190"/>
        <dbReference type="ChEBI" id="CHEBI:57287"/>
        <dbReference type="ChEBI" id="CHEBI:57288"/>
        <dbReference type="ChEBI" id="CHEBI:57540"/>
        <dbReference type="ChEBI" id="CHEBI:57945"/>
        <dbReference type="EC" id="1.2.1.27"/>
    </reaction>
</comment>
<organism evidence="5 6">
    <name type="scientific">Paenibacillus rhizovicinus</name>
    <dbReference type="NCBI Taxonomy" id="2704463"/>
    <lineage>
        <taxon>Bacteria</taxon>
        <taxon>Bacillati</taxon>
        <taxon>Bacillota</taxon>
        <taxon>Bacilli</taxon>
        <taxon>Bacillales</taxon>
        <taxon>Paenibacillaceae</taxon>
        <taxon>Paenibacillus</taxon>
    </lineage>
</organism>
<feature type="binding site" evidence="3">
    <location>
        <position position="160"/>
    </location>
    <ligand>
        <name>NAD(+)</name>
        <dbReference type="ChEBI" id="CHEBI:57540"/>
    </ligand>
</feature>
<dbReference type="PANTHER" id="PTHR43866">
    <property type="entry name" value="MALONATE-SEMIALDEHYDE DEHYDROGENASE"/>
    <property type="match status" value="1"/>
</dbReference>
<dbReference type="PROSITE" id="PS00070">
    <property type="entry name" value="ALDEHYDE_DEHYDR_CYS"/>
    <property type="match status" value="1"/>
</dbReference>
<evidence type="ECO:0000256" key="1">
    <source>
        <dbReference type="ARBA" id="ARBA00023002"/>
    </source>
</evidence>
<sequence>MKLAVTDASETAVQLKNYIDGQWTESGAGVFEEVVNPATGGLLAHVPLSGRAQVELAVEAADRAFQEWRQVPVPRRARYLFRYQQLLIDNWASLAALITAENGKNYEEAYGEVQRGIECVEFAAGIPSLMMGTQLPDIATGVESGMYRYPLGVIAGITPFNFPMMVPCWMFPLAIACGNCFVLKPSERTPLLANRLAELFGEAGFPPGVLNVVHGARDVVTAMFEHRAIKAISFVGSQPVAEHVYKAGTAAGKRVQALAGAKNHSIVMPDADLDNAVRNIVSAAFGSAGERCMACAVVVAVGDVGDRLVGMLADALDGMSVGDGMEQHFLGPLIRQGNRDRALHYIEAGLLENARLVRDGRTHPKSEGDGYFLGPTLFDDVKPGMRIWQDEIFAPVLAVVRAKDLTEAIAVANRSEFANGACIYTDSAKAIRQFREEIDAGMLGVNLGVPAPMAFFPFSGYKKSFYGDLHANGRDGVEFYTRKKMITARY</sequence>
<evidence type="ECO:0000313" key="5">
    <source>
        <dbReference type="EMBL" id="QHW33545.1"/>
    </source>
</evidence>